<evidence type="ECO:0000313" key="2">
    <source>
        <dbReference type="Proteomes" id="UP000006322"/>
    </source>
</evidence>
<keyword evidence="2" id="KW-1185">Reference proteome</keyword>
<dbReference type="AlphaFoldDB" id="K6ZV56"/>
<sequence>MDNYFFCVKVRADKSIQSKVIAVENNPVRIFRIFAVICALS</sequence>
<dbReference type="EMBL" id="BAER01000095">
    <property type="protein sequence ID" value="GAC34167.1"/>
    <property type="molecule type" value="Genomic_DNA"/>
</dbReference>
<reference evidence="2" key="1">
    <citation type="journal article" date="2014" name="Environ. Microbiol.">
        <title>Comparative genomics of the marine bacterial genus Glaciecola reveals the high degree of genomic diversity and genomic characteristic for cold adaptation.</title>
        <authorList>
            <person name="Qin Q.L."/>
            <person name="Xie B.B."/>
            <person name="Yu Y."/>
            <person name="Shu Y.L."/>
            <person name="Rong J.C."/>
            <person name="Zhang Y.J."/>
            <person name="Zhao D.L."/>
            <person name="Chen X.L."/>
            <person name="Zhang X.Y."/>
            <person name="Chen B."/>
            <person name="Zhou B.C."/>
            <person name="Zhang Y.Z."/>
        </authorList>
    </citation>
    <scope>NUCLEOTIDE SEQUENCE [LARGE SCALE GENOMIC DNA]</scope>
    <source>
        <strain evidence="2">LMG 21857</strain>
    </source>
</reference>
<evidence type="ECO:0000313" key="1">
    <source>
        <dbReference type="EMBL" id="GAC34167.1"/>
    </source>
</evidence>
<accession>K6ZV56</accession>
<gene>
    <name evidence="1" type="ORF">GPLA_3277</name>
</gene>
<organism evidence="1 2">
    <name type="scientific">Paraglaciecola polaris LMG 21857</name>
    <dbReference type="NCBI Taxonomy" id="1129793"/>
    <lineage>
        <taxon>Bacteria</taxon>
        <taxon>Pseudomonadati</taxon>
        <taxon>Pseudomonadota</taxon>
        <taxon>Gammaproteobacteria</taxon>
        <taxon>Alteromonadales</taxon>
        <taxon>Alteromonadaceae</taxon>
        <taxon>Paraglaciecola</taxon>
    </lineage>
</organism>
<comment type="caution">
    <text evidence="1">The sequence shown here is derived from an EMBL/GenBank/DDBJ whole genome shotgun (WGS) entry which is preliminary data.</text>
</comment>
<protein>
    <submittedName>
        <fullName evidence="1">Uncharacterized protein</fullName>
    </submittedName>
</protein>
<name>K6ZV56_9ALTE</name>
<proteinExistence type="predicted"/>
<dbReference type="Proteomes" id="UP000006322">
    <property type="component" value="Unassembled WGS sequence"/>
</dbReference>